<dbReference type="SUPFAM" id="SSF52540">
    <property type="entry name" value="P-loop containing nucleoside triphosphate hydrolases"/>
    <property type="match status" value="1"/>
</dbReference>
<dbReference type="EMBL" id="JBHGPK010000001">
    <property type="protein sequence ID" value="MFC2248933.1"/>
    <property type="molecule type" value="Genomic_DNA"/>
</dbReference>
<dbReference type="Proteomes" id="UP001595190">
    <property type="component" value="Unassembled WGS sequence"/>
</dbReference>
<keyword evidence="1" id="KW-0548">Nucleotidyltransferase</keyword>
<accession>A0ABV6Z9T9</accession>
<proteinExistence type="predicted"/>
<dbReference type="PANTHER" id="PTHR11669:SF8">
    <property type="entry name" value="DNA POLYMERASE III SUBUNIT DELTA"/>
    <property type="match status" value="1"/>
</dbReference>
<protein>
    <submittedName>
        <fullName evidence="1">DNA polymerase III subunit delta</fullName>
        <ecNumber evidence="1">2.7.7.7</ecNumber>
    </submittedName>
</protein>
<dbReference type="PANTHER" id="PTHR11669">
    <property type="entry name" value="REPLICATION FACTOR C / DNA POLYMERASE III GAMMA-TAU SUBUNIT"/>
    <property type="match status" value="1"/>
</dbReference>
<evidence type="ECO:0000313" key="1">
    <source>
        <dbReference type="EMBL" id="MFC2248933.1"/>
    </source>
</evidence>
<keyword evidence="1" id="KW-0808">Transferase</keyword>
<comment type="caution">
    <text evidence="1">The sequence shown here is derived from an EMBL/GenBank/DDBJ whole genome shotgun (WGS) entry which is preliminary data.</text>
</comment>
<dbReference type="GO" id="GO:0003887">
    <property type="term" value="F:DNA-directed DNA polymerase activity"/>
    <property type="evidence" value="ECO:0007669"/>
    <property type="project" value="UniProtKB-EC"/>
</dbReference>
<name>A0ABV6Z9T9_9HYPH</name>
<organism evidence="1 2">
    <name type="scientific">Labrys neptuniae</name>
    <dbReference type="NCBI Taxonomy" id="376174"/>
    <lineage>
        <taxon>Bacteria</taxon>
        <taxon>Pseudomonadati</taxon>
        <taxon>Pseudomonadota</taxon>
        <taxon>Alphaproteobacteria</taxon>
        <taxon>Hyphomicrobiales</taxon>
        <taxon>Xanthobacteraceae</taxon>
        <taxon>Labrys</taxon>
    </lineage>
</organism>
<dbReference type="RefSeq" id="WP_394308908.1">
    <property type="nucleotide sequence ID" value="NZ_JBHGPK010000001.1"/>
</dbReference>
<dbReference type="Gene3D" id="3.40.50.300">
    <property type="entry name" value="P-loop containing nucleotide triphosphate hydrolases"/>
    <property type="match status" value="1"/>
</dbReference>
<gene>
    <name evidence="1" type="ORF">ACETRX_04845</name>
</gene>
<dbReference type="InterPro" id="IPR050238">
    <property type="entry name" value="DNA_Rep/Repair_Clamp_Loader"/>
</dbReference>
<reference evidence="1 2" key="1">
    <citation type="submission" date="2024-09" db="EMBL/GenBank/DDBJ databases">
        <title>Description of Labrys sedimenti sp. nov., isolated from a diclofenac-degrading enrichment culture, and genome-based reclassification of Labrys portucalensis as a later heterotypic synonym of Labrys neptuniae.</title>
        <authorList>
            <person name="Tancsics A."/>
            <person name="Csepanyi A."/>
        </authorList>
    </citation>
    <scope>NUCLEOTIDE SEQUENCE [LARGE SCALE GENOMIC DNA]</scope>
    <source>
        <strain evidence="1 2">LMG 23412</strain>
    </source>
</reference>
<sequence>MSERLESDMLADSPHPRETMQLIGQDRAEQALLSAYRSGRIHHAWLLGGPEGVGKATLAYRMAKFVLTHPDPHQLGEATSLSVAADATAARQIVSQSHVDLAVLRRLPNDKTKGFYSNIRVDDVRSVVRFLGSTAGAGGWRIAIIDSAEDLAREGANALLKVLEEPPPRVLFLMISHQPARLLPTIRSRCRLLTLDPLGDADVLKAAAQARPDLPEETLAAGAALAQGSVRRALTLADGEGVSLHRSLTDLLAKLPRIDVAAAHALADRCANKAGDENFALLLDFLDEWLHQRLLAARGEPVARLARWAEVWEKARHAARDVEAYNLDRKPFVLATLGLLAEASAA</sequence>
<dbReference type="NCBIfam" id="NF005677">
    <property type="entry name" value="PRK07471.1"/>
    <property type="match status" value="1"/>
</dbReference>
<dbReference type="InterPro" id="IPR027417">
    <property type="entry name" value="P-loop_NTPase"/>
</dbReference>
<dbReference type="Pfam" id="PF13177">
    <property type="entry name" value="DNA_pol3_delta2"/>
    <property type="match status" value="1"/>
</dbReference>
<dbReference type="EC" id="2.7.7.7" evidence="1"/>
<evidence type="ECO:0000313" key="2">
    <source>
        <dbReference type="Proteomes" id="UP001595190"/>
    </source>
</evidence>